<accession>A0A0A9GM10</accession>
<organism evidence="2">
    <name type="scientific">Arundo donax</name>
    <name type="common">Giant reed</name>
    <name type="synonym">Donax arundinaceus</name>
    <dbReference type="NCBI Taxonomy" id="35708"/>
    <lineage>
        <taxon>Eukaryota</taxon>
        <taxon>Viridiplantae</taxon>
        <taxon>Streptophyta</taxon>
        <taxon>Embryophyta</taxon>
        <taxon>Tracheophyta</taxon>
        <taxon>Spermatophyta</taxon>
        <taxon>Magnoliopsida</taxon>
        <taxon>Liliopsida</taxon>
        <taxon>Poales</taxon>
        <taxon>Poaceae</taxon>
        <taxon>PACMAD clade</taxon>
        <taxon>Arundinoideae</taxon>
        <taxon>Arundineae</taxon>
        <taxon>Arundo</taxon>
    </lineage>
</organism>
<protein>
    <submittedName>
        <fullName evidence="2">Uncharacterized protein</fullName>
    </submittedName>
</protein>
<feature type="transmembrane region" description="Helical" evidence="1">
    <location>
        <begin position="12"/>
        <end position="29"/>
    </location>
</feature>
<name>A0A0A9GM10_ARUDO</name>
<keyword evidence="1" id="KW-1133">Transmembrane helix</keyword>
<evidence type="ECO:0000313" key="2">
    <source>
        <dbReference type="EMBL" id="JAE26130.1"/>
    </source>
</evidence>
<dbReference type="EMBL" id="GBRH01171766">
    <property type="protein sequence ID" value="JAE26130.1"/>
    <property type="molecule type" value="Transcribed_RNA"/>
</dbReference>
<proteinExistence type="predicted"/>
<evidence type="ECO:0000256" key="1">
    <source>
        <dbReference type="SAM" id="Phobius"/>
    </source>
</evidence>
<keyword evidence="1" id="KW-0472">Membrane</keyword>
<dbReference type="AlphaFoldDB" id="A0A0A9GM10"/>
<keyword evidence="1" id="KW-0812">Transmembrane</keyword>
<sequence length="38" mass="4354">MKSLLKTFKCTRNIIILVSCFSPISLRLIPRFLAGLLF</sequence>
<reference evidence="2" key="1">
    <citation type="submission" date="2014-09" db="EMBL/GenBank/DDBJ databases">
        <authorList>
            <person name="Magalhaes I.L.F."/>
            <person name="Oliveira U."/>
            <person name="Santos F.R."/>
            <person name="Vidigal T.H.D.A."/>
            <person name="Brescovit A.D."/>
            <person name="Santos A.J."/>
        </authorList>
    </citation>
    <scope>NUCLEOTIDE SEQUENCE</scope>
    <source>
        <tissue evidence="2">Shoot tissue taken approximately 20 cm above the soil surface</tissue>
    </source>
</reference>
<reference evidence="2" key="2">
    <citation type="journal article" date="2015" name="Data Brief">
        <title>Shoot transcriptome of the giant reed, Arundo donax.</title>
        <authorList>
            <person name="Barrero R.A."/>
            <person name="Guerrero F.D."/>
            <person name="Moolhuijzen P."/>
            <person name="Goolsby J.A."/>
            <person name="Tidwell J."/>
            <person name="Bellgard S.E."/>
            <person name="Bellgard M.I."/>
        </authorList>
    </citation>
    <scope>NUCLEOTIDE SEQUENCE</scope>
    <source>
        <tissue evidence="2">Shoot tissue taken approximately 20 cm above the soil surface</tissue>
    </source>
</reference>